<proteinExistence type="predicted"/>
<evidence type="ECO:0000259" key="2">
    <source>
        <dbReference type="SMART" id="SM00867"/>
    </source>
</evidence>
<dbReference type="SUPFAM" id="SSF101874">
    <property type="entry name" value="YceI-like"/>
    <property type="match status" value="1"/>
</dbReference>
<dbReference type="AlphaFoldDB" id="A0A538TXM9"/>
<dbReference type="Gene3D" id="2.40.128.110">
    <property type="entry name" value="Lipid/polyisoprenoid-binding, YceI-like"/>
    <property type="match status" value="1"/>
</dbReference>
<gene>
    <name evidence="3" type="ORF">E6K78_01540</name>
</gene>
<dbReference type="PANTHER" id="PTHR34406">
    <property type="entry name" value="PROTEIN YCEI"/>
    <property type="match status" value="1"/>
</dbReference>
<dbReference type="InterPro" id="IPR036761">
    <property type="entry name" value="TTHA0802/YceI-like_sf"/>
</dbReference>
<feature type="signal peptide" evidence="1">
    <location>
        <begin position="1"/>
        <end position="29"/>
    </location>
</feature>
<dbReference type="SMART" id="SM00867">
    <property type="entry name" value="YceI"/>
    <property type="match status" value="1"/>
</dbReference>
<accession>A0A538TXM9</accession>
<evidence type="ECO:0000313" key="3">
    <source>
        <dbReference type="EMBL" id="TMQ68368.1"/>
    </source>
</evidence>
<sequence>MRLASLCRGTSASLVLILFVVGLAAPAWADDSRPIDAHHSHMTVFVSKSGIFSRFAHDHEIAAPLAAGTVDAGAPSVELRVESRTLRVLDPDLAERKRSEVQRTMLGPKVLDVERFPEIRFRSTAIEKTGQESWSVRGTLELHGQSRPVSLKVTRASESYRGSARLKQTDFGIKPVTVAGGTVRVKDEVRVEFEIALAR</sequence>
<dbReference type="Proteomes" id="UP000316609">
    <property type="component" value="Unassembled WGS sequence"/>
</dbReference>
<dbReference type="Pfam" id="PF04264">
    <property type="entry name" value="YceI"/>
    <property type="match status" value="1"/>
</dbReference>
<protein>
    <submittedName>
        <fullName evidence="3">YceI family protein</fullName>
    </submittedName>
</protein>
<reference evidence="3 4" key="1">
    <citation type="journal article" date="2019" name="Nat. Microbiol.">
        <title>Mediterranean grassland soil C-N compound turnover is dependent on rainfall and depth, and is mediated by genomically divergent microorganisms.</title>
        <authorList>
            <person name="Diamond S."/>
            <person name="Andeer P.F."/>
            <person name="Li Z."/>
            <person name="Crits-Christoph A."/>
            <person name="Burstein D."/>
            <person name="Anantharaman K."/>
            <person name="Lane K.R."/>
            <person name="Thomas B.C."/>
            <person name="Pan C."/>
            <person name="Northen T.R."/>
            <person name="Banfield J.F."/>
        </authorList>
    </citation>
    <scope>NUCLEOTIDE SEQUENCE [LARGE SCALE GENOMIC DNA]</scope>
    <source>
        <strain evidence="3">WS_8</strain>
    </source>
</reference>
<feature type="domain" description="Lipid/polyisoprenoid-binding YceI-like" evidence="2">
    <location>
        <begin position="32"/>
        <end position="198"/>
    </location>
</feature>
<dbReference type="PANTHER" id="PTHR34406:SF1">
    <property type="entry name" value="PROTEIN YCEI"/>
    <property type="match status" value="1"/>
</dbReference>
<organism evidence="3 4">
    <name type="scientific">Eiseniibacteriota bacterium</name>
    <dbReference type="NCBI Taxonomy" id="2212470"/>
    <lineage>
        <taxon>Bacteria</taxon>
        <taxon>Candidatus Eiseniibacteriota</taxon>
    </lineage>
</organism>
<feature type="chain" id="PRO_5021805571" evidence="1">
    <location>
        <begin position="30"/>
        <end position="199"/>
    </location>
</feature>
<evidence type="ECO:0000256" key="1">
    <source>
        <dbReference type="SAM" id="SignalP"/>
    </source>
</evidence>
<comment type="caution">
    <text evidence="3">The sequence shown here is derived from an EMBL/GenBank/DDBJ whole genome shotgun (WGS) entry which is preliminary data.</text>
</comment>
<name>A0A538TXM9_UNCEI</name>
<keyword evidence="1" id="KW-0732">Signal</keyword>
<dbReference type="EMBL" id="VBOY01000011">
    <property type="protein sequence ID" value="TMQ68368.1"/>
    <property type="molecule type" value="Genomic_DNA"/>
</dbReference>
<dbReference type="InterPro" id="IPR007372">
    <property type="entry name" value="Lipid/polyisoprenoid-bd_YceI"/>
</dbReference>
<evidence type="ECO:0000313" key="4">
    <source>
        <dbReference type="Proteomes" id="UP000316609"/>
    </source>
</evidence>